<sequence length="308" mass="35586">MSSDRFEFKILKDKDGSETDLKGMSLTESKAFLVLLNSVVTLAENINLDSSYEIKIERGSACVAIEGTDLNPLISEYDKILENRSNNYEAVTAFRNIQSLFWENGLTYLSRYRTADFEETNVYDKIYNSKTFRTKSIRRDKNIEVYFLKGYLQEVGGKKPNFHLDINGNRVKIECTVEQAQRVKNELYKEVHVSVIKRSTAKVTYSFLDYYSDSNIYKEYKDLINSIYESSRLDAVRSVNCNLRNSLVSKNYTKARSLIKLFNNDFTDESILKTILILTKSVPNEASIFNLRSSVKTILEKKRGEELI</sequence>
<dbReference type="AlphaFoldDB" id="A0A2S9JU31"/>
<keyword evidence="2" id="KW-1185">Reference proteome</keyword>
<evidence type="ECO:0000313" key="2">
    <source>
        <dbReference type="Proteomes" id="UP000238642"/>
    </source>
</evidence>
<dbReference type="RefSeq" id="WP_105723866.1">
    <property type="nucleotide sequence ID" value="NZ_PVBS01000001.1"/>
</dbReference>
<dbReference type="OrthoDB" id="1410167at2"/>
<proteinExistence type="predicted"/>
<comment type="caution">
    <text evidence="1">The sequence shown here is derived from an EMBL/GenBank/DDBJ whole genome shotgun (WGS) entry which is preliminary data.</text>
</comment>
<dbReference type="EMBL" id="PVBS01000001">
    <property type="protein sequence ID" value="PRD56748.1"/>
    <property type="molecule type" value="Genomic_DNA"/>
</dbReference>
<protein>
    <submittedName>
        <fullName evidence="1">Uncharacterized protein</fullName>
    </submittedName>
</protein>
<evidence type="ECO:0000313" key="1">
    <source>
        <dbReference type="EMBL" id="PRD56748.1"/>
    </source>
</evidence>
<gene>
    <name evidence="1" type="ORF">C5749_05835</name>
</gene>
<accession>A0A2S9JU31</accession>
<reference evidence="1 2" key="1">
    <citation type="submission" date="2018-02" db="EMBL/GenBank/DDBJ databases">
        <title>The draft genome of Sphingobacterium gobiense H7.</title>
        <authorList>
            <person name="Li L."/>
            <person name="Liu L."/>
            <person name="Zhang X."/>
            <person name="Wang T."/>
            <person name="Liang L."/>
        </authorList>
    </citation>
    <scope>NUCLEOTIDE SEQUENCE [LARGE SCALE GENOMIC DNA]</scope>
    <source>
        <strain evidence="1 2">ACCC 05757</strain>
    </source>
</reference>
<dbReference type="Proteomes" id="UP000238642">
    <property type="component" value="Unassembled WGS sequence"/>
</dbReference>
<organism evidence="1 2">
    <name type="scientific">Sphingobacterium gobiense</name>
    <dbReference type="NCBI Taxonomy" id="1382456"/>
    <lineage>
        <taxon>Bacteria</taxon>
        <taxon>Pseudomonadati</taxon>
        <taxon>Bacteroidota</taxon>
        <taxon>Sphingobacteriia</taxon>
        <taxon>Sphingobacteriales</taxon>
        <taxon>Sphingobacteriaceae</taxon>
        <taxon>Sphingobacterium</taxon>
    </lineage>
</organism>
<name>A0A2S9JU31_9SPHI</name>